<reference evidence="3 4" key="1">
    <citation type="submission" date="2016-07" db="EMBL/GenBank/DDBJ databases">
        <title>Pervasive Adenine N6-methylation of Active Genes in Fungi.</title>
        <authorList>
            <consortium name="DOE Joint Genome Institute"/>
            <person name="Mondo S.J."/>
            <person name="Dannebaum R.O."/>
            <person name="Kuo R.C."/>
            <person name="Labutti K."/>
            <person name="Haridas S."/>
            <person name="Kuo A."/>
            <person name="Salamov A."/>
            <person name="Ahrendt S.R."/>
            <person name="Lipzen A."/>
            <person name="Sullivan W."/>
            <person name="Andreopoulos W.B."/>
            <person name="Clum A."/>
            <person name="Lindquist E."/>
            <person name="Daum C."/>
            <person name="Ramamoorthy G.K."/>
            <person name="Gryganskyi A."/>
            <person name="Culley D."/>
            <person name="Magnuson J.K."/>
            <person name="James T.Y."/>
            <person name="O'Malley M.A."/>
            <person name="Stajich J.E."/>
            <person name="Spatafora J.W."/>
            <person name="Visel A."/>
            <person name="Grigoriev I.V."/>
        </authorList>
    </citation>
    <scope>NUCLEOTIDE SEQUENCE [LARGE SCALE GENOMIC DNA]</scope>
    <source>
        <strain evidence="3 4">CBS 115471</strain>
    </source>
</reference>
<feature type="transmembrane region" description="Helical" evidence="1">
    <location>
        <begin position="6"/>
        <end position="28"/>
    </location>
</feature>
<evidence type="ECO:0000313" key="4">
    <source>
        <dbReference type="Proteomes" id="UP000193144"/>
    </source>
</evidence>
<comment type="caution">
    <text evidence="3">The sequence shown here is derived from an EMBL/GenBank/DDBJ whole genome shotgun (WGS) entry which is preliminary data.</text>
</comment>
<dbReference type="PANTHER" id="PTHR43689:SF8">
    <property type="entry name" value="ALPHA_BETA-HYDROLASES SUPERFAMILY PROTEIN"/>
    <property type="match status" value="1"/>
</dbReference>
<keyword evidence="4" id="KW-1185">Reference proteome</keyword>
<dbReference type="InterPro" id="IPR029058">
    <property type="entry name" value="AB_hydrolase_fold"/>
</dbReference>
<name>A0A1Y1YX84_9PLEO</name>
<dbReference type="PRINTS" id="PR00412">
    <property type="entry name" value="EPOXHYDRLASE"/>
</dbReference>
<dbReference type="OrthoDB" id="6431331at2759"/>
<keyword evidence="1" id="KW-0472">Membrane</keyword>
<evidence type="ECO:0000313" key="3">
    <source>
        <dbReference type="EMBL" id="ORY02287.1"/>
    </source>
</evidence>
<dbReference type="EMBL" id="MCFA01000159">
    <property type="protein sequence ID" value="ORY02287.1"/>
    <property type="molecule type" value="Genomic_DNA"/>
</dbReference>
<evidence type="ECO:0000256" key="1">
    <source>
        <dbReference type="SAM" id="Phobius"/>
    </source>
</evidence>
<dbReference type="InterPro" id="IPR000073">
    <property type="entry name" value="AB_hydrolase_1"/>
</dbReference>
<evidence type="ECO:0000259" key="2">
    <source>
        <dbReference type="Pfam" id="PF12697"/>
    </source>
</evidence>
<sequence>MIGQLAWSGFSFAYGMLNLALMASVAGLRDGAFGKRGRMSEEERSELRKAQKMYWDLSTEPLPGFRHEFLRARNGVQLHYVTNAGKGKGKQVVLFVHGFPDSYALWRTLLQSPTLQDNILIAVDLPGYGGSDSLQKYDADSMLETMAGFFLAMREMYLEEGGELLAVTHDWGGIVGARLAAEAPQLAERWVIAGAVLPKQVHSNILTTLASARQMLHTWLRWPFNPRLAKTAYATLKPVLLQVGRSFYVFILNLPWPIATFFTRMGNFWFMKVLHWVQAGVFDKAGKPTRRMEPQEAADWMAMSSGPGIEQFDKGKSPEHSYSESVRARIPDYGLSQKIRIYRENLVLSPWEKSLETIVELSAIADAESQSRRLSSGAGLFEEGPPGALKVPATIVYGKLDPAFSPSLVLSGLSDYLVKGSRVLMLEKGGHWLPFEKTGARVLEAAVLEGLGVKGSEDAAKIEGVTAVVQK</sequence>
<dbReference type="AlphaFoldDB" id="A0A1Y1YX84"/>
<organism evidence="3 4">
    <name type="scientific">Clohesyomyces aquaticus</name>
    <dbReference type="NCBI Taxonomy" id="1231657"/>
    <lineage>
        <taxon>Eukaryota</taxon>
        <taxon>Fungi</taxon>
        <taxon>Dikarya</taxon>
        <taxon>Ascomycota</taxon>
        <taxon>Pezizomycotina</taxon>
        <taxon>Dothideomycetes</taxon>
        <taxon>Pleosporomycetidae</taxon>
        <taxon>Pleosporales</taxon>
        <taxon>Lindgomycetaceae</taxon>
        <taxon>Clohesyomyces</taxon>
    </lineage>
</organism>
<dbReference type="SUPFAM" id="SSF53474">
    <property type="entry name" value="alpha/beta-Hydrolases"/>
    <property type="match status" value="1"/>
</dbReference>
<dbReference type="GO" id="GO:0016787">
    <property type="term" value="F:hydrolase activity"/>
    <property type="evidence" value="ECO:0007669"/>
    <property type="project" value="UniProtKB-KW"/>
</dbReference>
<dbReference type="Proteomes" id="UP000193144">
    <property type="component" value="Unassembled WGS sequence"/>
</dbReference>
<keyword evidence="3" id="KW-0378">Hydrolase</keyword>
<accession>A0A1Y1YX84</accession>
<dbReference type="PANTHER" id="PTHR43689">
    <property type="entry name" value="HYDROLASE"/>
    <property type="match status" value="1"/>
</dbReference>
<dbReference type="STRING" id="1231657.A0A1Y1YX84"/>
<keyword evidence="1" id="KW-1133">Transmembrane helix</keyword>
<proteinExistence type="predicted"/>
<dbReference type="Pfam" id="PF12697">
    <property type="entry name" value="Abhydrolase_6"/>
    <property type="match status" value="1"/>
</dbReference>
<dbReference type="InterPro" id="IPR000639">
    <property type="entry name" value="Epox_hydrolase-like"/>
</dbReference>
<gene>
    <name evidence="3" type="ORF">BCR34DRAFT_493257</name>
</gene>
<protein>
    <submittedName>
        <fullName evidence="3">Alpha/Beta hydrolase protein</fullName>
    </submittedName>
</protein>
<feature type="domain" description="AB hydrolase-1" evidence="2">
    <location>
        <begin position="93"/>
        <end position="436"/>
    </location>
</feature>
<dbReference type="Gene3D" id="3.40.50.1820">
    <property type="entry name" value="alpha/beta hydrolase"/>
    <property type="match status" value="1"/>
</dbReference>
<keyword evidence="1" id="KW-0812">Transmembrane</keyword>